<dbReference type="InterPro" id="IPR013785">
    <property type="entry name" value="Aldolase_TIM"/>
</dbReference>
<evidence type="ECO:0000256" key="8">
    <source>
        <dbReference type="ARBA" id="ARBA00022771"/>
    </source>
</evidence>
<proteinExistence type="inferred from homology"/>
<comment type="catalytic activity">
    <reaction evidence="12">
        <text>5,6-dihydrouridine(47) in tRNA + NAD(+) = uridine(47) in tRNA + NADH + H(+)</text>
        <dbReference type="Rhea" id="RHEA:53364"/>
        <dbReference type="Rhea" id="RHEA-COMP:13539"/>
        <dbReference type="Rhea" id="RHEA-COMP:13540"/>
        <dbReference type="ChEBI" id="CHEBI:15378"/>
        <dbReference type="ChEBI" id="CHEBI:57540"/>
        <dbReference type="ChEBI" id="CHEBI:57945"/>
        <dbReference type="ChEBI" id="CHEBI:65315"/>
        <dbReference type="ChEBI" id="CHEBI:74443"/>
        <dbReference type="EC" id="1.3.1.89"/>
    </reaction>
    <physiologicalReaction direction="right-to-left" evidence="12">
        <dbReference type="Rhea" id="RHEA:53366"/>
    </physiologicalReaction>
</comment>
<evidence type="ECO:0000313" key="21">
    <source>
        <dbReference type="Proteomes" id="UP000193411"/>
    </source>
</evidence>
<evidence type="ECO:0000256" key="16">
    <source>
        <dbReference type="PROSITE-ProRule" id="PRU00723"/>
    </source>
</evidence>
<dbReference type="GO" id="GO:0106414">
    <property type="term" value="F:mRNA dihydrouridine synthase activity"/>
    <property type="evidence" value="ECO:0007669"/>
    <property type="project" value="RHEA"/>
</dbReference>
<protein>
    <recommendedName>
        <fullName evidence="3 17">tRNA-dihydrouridine(47) synthase [NAD(P)(+)]</fullName>
        <ecNumber evidence="2 17">1.3.1.89</ecNumber>
    </recommendedName>
    <alternativeName>
        <fullName evidence="17">tRNA-dihydrouridine synthase 3</fullName>
    </alternativeName>
</protein>
<dbReference type="SUPFAM" id="SSF51395">
    <property type="entry name" value="FMN-linked oxidoreductases"/>
    <property type="match status" value="1"/>
</dbReference>
<dbReference type="Gene3D" id="3.20.20.70">
    <property type="entry name" value="Aldolase class I"/>
    <property type="match status" value="1"/>
</dbReference>
<dbReference type="GO" id="GO:0050660">
    <property type="term" value="F:flavin adenine dinucleotide binding"/>
    <property type="evidence" value="ECO:0007669"/>
    <property type="project" value="UniProtKB-UniRule"/>
</dbReference>
<dbReference type="InterPro" id="IPR000571">
    <property type="entry name" value="Znf_CCCH"/>
</dbReference>
<evidence type="ECO:0000256" key="6">
    <source>
        <dbReference type="ARBA" id="ARBA00022664"/>
    </source>
</evidence>
<evidence type="ECO:0000256" key="13">
    <source>
        <dbReference type="ARBA" id="ARBA00048342"/>
    </source>
</evidence>
<comment type="similarity">
    <text evidence="17">Belongs to the dus family. Dus3 subfamily.</text>
</comment>
<keyword evidence="16 17" id="KW-0862">Zinc</keyword>
<comment type="function">
    <text evidence="17">Catalyzes the synthesis of dihydrouridine, a modified base found in the D-loop of most tRNAs. Specifically modifies U47 in cytoplasmic tRNAs.</text>
</comment>
<dbReference type="STRING" id="765915.A0A1Y2HNH8"/>
<dbReference type="GO" id="GO:0003723">
    <property type="term" value="F:RNA binding"/>
    <property type="evidence" value="ECO:0007669"/>
    <property type="project" value="TreeGrafter"/>
</dbReference>
<keyword evidence="8 16" id="KW-0863">Zinc-finger</keyword>
<dbReference type="InterPro" id="IPR018517">
    <property type="entry name" value="tRNA_hU_synthase_CS"/>
</dbReference>
<keyword evidence="5 17" id="KW-0288">FMN</keyword>
<dbReference type="AlphaFoldDB" id="A0A1Y2HNH8"/>
<dbReference type="GO" id="GO:0008270">
    <property type="term" value="F:zinc ion binding"/>
    <property type="evidence" value="ECO:0007669"/>
    <property type="project" value="UniProtKB-KW"/>
</dbReference>
<comment type="catalytic activity">
    <reaction evidence="14">
        <text>a 5,6-dihydrouridine in mRNA + NADP(+) = a uridine in mRNA + NADPH + H(+)</text>
        <dbReference type="Rhea" id="RHEA:69855"/>
        <dbReference type="Rhea" id="RHEA-COMP:14658"/>
        <dbReference type="Rhea" id="RHEA-COMP:17789"/>
        <dbReference type="ChEBI" id="CHEBI:15378"/>
        <dbReference type="ChEBI" id="CHEBI:57783"/>
        <dbReference type="ChEBI" id="CHEBI:58349"/>
        <dbReference type="ChEBI" id="CHEBI:65315"/>
        <dbReference type="ChEBI" id="CHEBI:74443"/>
    </reaction>
    <physiologicalReaction direction="right-to-left" evidence="14">
        <dbReference type="Rhea" id="RHEA:69857"/>
    </physiologicalReaction>
</comment>
<dbReference type="PANTHER" id="PTHR45846:SF1">
    <property type="entry name" value="TRNA-DIHYDROURIDINE(47) SYNTHASE [NAD(P)(+)]-LIKE"/>
    <property type="match status" value="1"/>
</dbReference>
<dbReference type="GO" id="GO:0006397">
    <property type="term" value="P:mRNA processing"/>
    <property type="evidence" value="ECO:0007669"/>
    <property type="project" value="UniProtKB-KW"/>
</dbReference>
<evidence type="ECO:0000256" key="10">
    <source>
        <dbReference type="ARBA" id="ARBA00023002"/>
    </source>
</evidence>
<accession>A0A1Y2HNH8</accession>
<feature type="region of interest" description="Disordered" evidence="18">
    <location>
        <begin position="1"/>
        <end position="112"/>
    </location>
</feature>
<name>A0A1Y2HNH8_9FUNG</name>
<dbReference type="EMBL" id="MCFL01000026">
    <property type="protein sequence ID" value="ORZ34682.1"/>
    <property type="molecule type" value="Genomic_DNA"/>
</dbReference>
<dbReference type="GO" id="GO:0102265">
    <property type="term" value="F:tRNA-dihydrouridine47 synthase activity"/>
    <property type="evidence" value="ECO:0007669"/>
    <property type="project" value="UniProtKB-EC"/>
</dbReference>
<dbReference type="OrthoDB" id="259935at2759"/>
<feature type="compositionally biased region" description="Basic and acidic residues" evidence="18">
    <location>
        <begin position="94"/>
        <end position="112"/>
    </location>
</feature>
<evidence type="ECO:0000256" key="5">
    <source>
        <dbReference type="ARBA" id="ARBA00022643"/>
    </source>
</evidence>
<keyword evidence="4 17" id="KW-0285">Flavoprotein</keyword>
<evidence type="ECO:0000256" key="2">
    <source>
        <dbReference type="ARBA" id="ARBA00012376"/>
    </source>
</evidence>
<keyword evidence="16 17" id="KW-0479">Metal-binding</keyword>
<evidence type="ECO:0000256" key="4">
    <source>
        <dbReference type="ARBA" id="ARBA00022630"/>
    </source>
</evidence>
<comment type="caution">
    <text evidence="20">The sequence shown here is derived from an EMBL/GenBank/DDBJ whole genome shotgun (WGS) entry which is preliminary data.</text>
</comment>
<evidence type="ECO:0000256" key="1">
    <source>
        <dbReference type="ARBA" id="ARBA00001917"/>
    </source>
</evidence>
<dbReference type="PANTHER" id="PTHR45846">
    <property type="entry name" value="TRNA-DIHYDROURIDINE(47) SYNTHASE [NAD(P)(+)]-LIKE"/>
    <property type="match status" value="1"/>
</dbReference>
<evidence type="ECO:0000256" key="11">
    <source>
        <dbReference type="ARBA" id="ARBA00023027"/>
    </source>
</evidence>
<keyword evidence="9 17" id="KW-0521">NADP</keyword>
<reference evidence="20 21" key="1">
    <citation type="submission" date="2016-07" db="EMBL/GenBank/DDBJ databases">
        <title>Pervasive Adenine N6-methylation of Active Genes in Fungi.</title>
        <authorList>
            <consortium name="DOE Joint Genome Institute"/>
            <person name="Mondo S.J."/>
            <person name="Dannebaum R.O."/>
            <person name="Kuo R.C."/>
            <person name="Labutti K."/>
            <person name="Haridas S."/>
            <person name="Kuo A."/>
            <person name="Salamov A."/>
            <person name="Ahrendt S.R."/>
            <person name="Lipzen A."/>
            <person name="Sullivan W."/>
            <person name="Andreopoulos W.B."/>
            <person name="Clum A."/>
            <person name="Lindquist E."/>
            <person name="Daum C."/>
            <person name="Ramamoorthy G.K."/>
            <person name="Gryganskyi A."/>
            <person name="Culley D."/>
            <person name="Magnuson J.K."/>
            <person name="James T.Y."/>
            <person name="O'Malley M.A."/>
            <person name="Stajich J.E."/>
            <person name="Spatafora J.W."/>
            <person name="Visel A."/>
            <person name="Grigoriev I.V."/>
        </authorList>
    </citation>
    <scope>NUCLEOTIDE SEQUENCE [LARGE SCALE GENOMIC DNA]</scope>
    <source>
        <strain evidence="20 21">PL171</strain>
    </source>
</reference>
<gene>
    <name evidence="20" type="ORF">BCR44DRAFT_1500175</name>
</gene>
<keyword evidence="6" id="KW-0507">mRNA processing</keyword>
<comment type="catalytic activity">
    <reaction evidence="13">
        <text>a 5,6-dihydrouridine in mRNA + NAD(+) = a uridine in mRNA + NADH + H(+)</text>
        <dbReference type="Rhea" id="RHEA:69851"/>
        <dbReference type="Rhea" id="RHEA-COMP:14658"/>
        <dbReference type="Rhea" id="RHEA-COMP:17789"/>
        <dbReference type="ChEBI" id="CHEBI:15378"/>
        <dbReference type="ChEBI" id="CHEBI:57540"/>
        <dbReference type="ChEBI" id="CHEBI:57945"/>
        <dbReference type="ChEBI" id="CHEBI:65315"/>
        <dbReference type="ChEBI" id="CHEBI:74443"/>
    </reaction>
    <physiologicalReaction direction="right-to-left" evidence="13">
        <dbReference type="Rhea" id="RHEA:69853"/>
    </physiologicalReaction>
</comment>
<dbReference type="PROSITE" id="PS50103">
    <property type="entry name" value="ZF_C3H1"/>
    <property type="match status" value="1"/>
</dbReference>
<keyword evidence="21" id="KW-1185">Reference proteome</keyword>
<evidence type="ECO:0000256" key="7">
    <source>
        <dbReference type="ARBA" id="ARBA00022694"/>
    </source>
</evidence>
<dbReference type="PROSITE" id="PS01136">
    <property type="entry name" value="UPF0034"/>
    <property type="match status" value="1"/>
</dbReference>
<dbReference type="Pfam" id="PF01207">
    <property type="entry name" value="Dus"/>
    <property type="match status" value="1"/>
</dbReference>
<organism evidence="20 21">
    <name type="scientific">Catenaria anguillulae PL171</name>
    <dbReference type="NCBI Taxonomy" id="765915"/>
    <lineage>
        <taxon>Eukaryota</taxon>
        <taxon>Fungi</taxon>
        <taxon>Fungi incertae sedis</taxon>
        <taxon>Blastocladiomycota</taxon>
        <taxon>Blastocladiomycetes</taxon>
        <taxon>Blastocladiales</taxon>
        <taxon>Catenariaceae</taxon>
        <taxon>Catenaria</taxon>
    </lineage>
</organism>
<dbReference type="InterPro" id="IPR035587">
    <property type="entry name" value="DUS-like_FMN-bd"/>
</dbReference>
<keyword evidence="7 17" id="KW-0819">tRNA processing</keyword>
<dbReference type="EC" id="1.3.1.89" evidence="2 17"/>
<evidence type="ECO:0000256" key="14">
    <source>
        <dbReference type="ARBA" id="ARBA00049447"/>
    </source>
</evidence>
<evidence type="ECO:0000256" key="12">
    <source>
        <dbReference type="ARBA" id="ARBA00048266"/>
    </source>
</evidence>
<keyword evidence="11 17" id="KW-0520">NAD</keyword>
<dbReference type="CDD" id="cd02801">
    <property type="entry name" value="DUS_like_FMN"/>
    <property type="match status" value="1"/>
</dbReference>
<evidence type="ECO:0000256" key="9">
    <source>
        <dbReference type="ARBA" id="ARBA00022857"/>
    </source>
</evidence>
<evidence type="ECO:0000256" key="18">
    <source>
        <dbReference type="SAM" id="MobiDB-lite"/>
    </source>
</evidence>
<evidence type="ECO:0000256" key="17">
    <source>
        <dbReference type="RuleBase" id="RU291113"/>
    </source>
</evidence>
<evidence type="ECO:0000256" key="15">
    <source>
        <dbReference type="ARBA" id="ARBA00049513"/>
    </source>
</evidence>
<sequence length="606" mass="67626">MSTHETVASLPTEGTPSQAAPAPTTAVKPRPPGVAPVKPEYIVSHLPPQPEMEDSEVPTNDGDNESGKRTAEEAGLGNDDASSGVKVAKTGRPSKAERKERRGQNKASERPREHVKEAIQLCSFAAVGGQCTRPNCRFEHDPAIFLAARDPDLPGVCPTFAAIGKCPLELVKSTAETNYGTKNSLRKEVQVMLRKKQVKFPKTKHTCRTCRAIPMDVDQAEPVKAIFKIQPREKKRLDFRGKTYLAPLTTVGNLPFRRVCKQFGVDITIGEMAHTHSITAGSFSEWALLKRHSSEDFFGVQVAGGKTSMVLEACELINEYCDVDFVDLNLGCPIDSVYGNGCGSALMDRPTRIREILRGMDQVLDVPVTAKIRMGVEKGKNVAHKFVPQFNQWGIQACTLHGRSRSQRYKHLADWDYINQCAALKGEMAFFGNGDMMCHEEYYDKMSTYDKLTPWIFTEIKERRIWDISSRERLDMLKDFTRNGLEHWGTDTQGVNTTRRFLLEFLSFTHRYIPVGLLEVLPQRMNERPPSYVGRDDLETLMASGFVGDWIKISEMLLGPVPEGFKFLPKHKANSYEDPTKAGLDVSAVVDVAQVVAETPIVDSVY</sequence>
<keyword evidence="10 17" id="KW-0560">Oxidoreductase</keyword>
<feature type="domain" description="C3H1-type" evidence="19">
    <location>
        <begin position="116"/>
        <end position="143"/>
    </location>
</feature>
<feature type="zinc finger region" description="C3H1-type" evidence="16">
    <location>
        <begin position="116"/>
        <end position="143"/>
    </location>
</feature>
<evidence type="ECO:0000256" key="3">
    <source>
        <dbReference type="ARBA" id="ARBA00022143"/>
    </source>
</evidence>
<evidence type="ECO:0000313" key="20">
    <source>
        <dbReference type="EMBL" id="ORZ34682.1"/>
    </source>
</evidence>
<comment type="cofactor">
    <cofactor evidence="1 17">
        <name>FMN</name>
        <dbReference type="ChEBI" id="CHEBI:58210"/>
    </cofactor>
</comment>
<evidence type="ECO:0000259" key="19">
    <source>
        <dbReference type="PROSITE" id="PS50103"/>
    </source>
</evidence>
<comment type="catalytic activity">
    <reaction evidence="15">
        <text>5,6-dihydrouridine(47) in tRNA + NADP(+) = uridine(47) in tRNA + NADPH + H(+)</text>
        <dbReference type="Rhea" id="RHEA:53360"/>
        <dbReference type="Rhea" id="RHEA-COMP:13539"/>
        <dbReference type="Rhea" id="RHEA-COMP:13540"/>
        <dbReference type="ChEBI" id="CHEBI:15378"/>
        <dbReference type="ChEBI" id="CHEBI:57783"/>
        <dbReference type="ChEBI" id="CHEBI:58349"/>
        <dbReference type="ChEBI" id="CHEBI:65315"/>
        <dbReference type="ChEBI" id="CHEBI:74443"/>
        <dbReference type="EC" id="1.3.1.89"/>
    </reaction>
    <physiologicalReaction direction="right-to-left" evidence="15">
        <dbReference type="Rhea" id="RHEA:53362"/>
    </physiologicalReaction>
</comment>
<dbReference type="Proteomes" id="UP000193411">
    <property type="component" value="Unassembled WGS sequence"/>
</dbReference>